<dbReference type="InterPro" id="IPR046765">
    <property type="entry name" value="Antitox_RHH"/>
</dbReference>
<comment type="caution">
    <text evidence="2">The sequence shown here is derived from an EMBL/GenBank/DDBJ whole genome shotgun (WGS) entry which is preliminary data.</text>
</comment>
<dbReference type="EMBL" id="PGFZ01000030">
    <property type="protein sequence ID" value="POZ49684.1"/>
    <property type="molecule type" value="Genomic_DNA"/>
</dbReference>
<dbReference type="AlphaFoldDB" id="A0A2S5CFV1"/>
<gene>
    <name evidence="2" type="ORF">AADEFJLK_04550</name>
</gene>
<name>A0A2S5CFV1_9GAMM</name>
<accession>A0A2S5CFV1</accession>
<evidence type="ECO:0000259" key="1">
    <source>
        <dbReference type="Pfam" id="PF20605"/>
    </source>
</evidence>
<protein>
    <recommendedName>
        <fullName evidence="1">Antitoxin-like ribbon-helix-helix domain-containing protein</fullName>
    </recommendedName>
</protein>
<organism evidence="2 3">
    <name type="scientific">Methylovulum psychrotolerans</name>
    <dbReference type="NCBI Taxonomy" id="1704499"/>
    <lineage>
        <taxon>Bacteria</taxon>
        <taxon>Pseudomonadati</taxon>
        <taxon>Pseudomonadota</taxon>
        <taxon>Gammaproteobacteria</taxon>
        <taxon>Methylococcales</taxon>
        <taxon>Methylococcaceae</taxon>
        <taxon>Methylovulum</taxon>
    </lineage>
</organism>
<sequence length="89" mass="9648">MNAPAKKKSGTITAALATAAGKQQPQPVEATAANKKDIVPVAAHYPPEVRRALKMLEAETGKKLKQLLGEAINDLCHKYNKPQPYREEA</sequence>
<dbReference type="Pfam" id="PF20605">
    <property type="entry name" value="Antitox_RHH"/>
    <property type="match status" value="1"/>
</dbReference>
<proteinExistence type="predicted"/>
<evidence type="ECO:0000313" key="3">
    <source>
        <dbReference type="Proteomes" id="UP000237423"/>
    </source>
</evidence>
<evidence type="ECO:0000313" key="2">
    <source>
        <dbReference type="EMBL" id="POZ49684.1"/>
    </source>
</evidence>
<reference evidence="2 3" key="1">
    <citation type="submission" date="2017-11" db="EMBL/GenBank/DDBJ databases">
        <title>Draft Genome Sequence of Methylobacter psychrotolerans Sph1T, an Obligate Methanotroph from Low-Temperature Environments.</title>
        <authorList>
            <person name="Oshkin I.Y."/>
            <person name="Miroshnikov K."/>
            <person name="Belova S.E."/>
            <person name="Korzhenkov A."/>
            <person name="Toshchakov S.V."/>
            <person name="Dedysh S.N."/>
        </authorList>
    </citation>
    <scope>NUCLEOTIDE SEQUENCE [LARGE SCALE GENOMIC DNA]</scope>
    <source>
        <strain evidence="2 3">Sph1</strain>
    </source>
</reference>
<feature type="domain" description="Antitoxin-like ribbon-helix-helix" evidence="1">
    <location>
        <begin position="40"/>
        <end position="83"/>
    </location>
</feature>
<dbReference type="Proteomes" id="UP000237423">
    <property type="component" value="Unassembled WGS sequence"/>
</dbReference>
<dbReference type="RefSeq" id="WP_103975931.1">
    <property type="nucleotide sequence ID" value="NZ_PGFZ01000030.1"/>
</dbReference>